<evidence type="ECO:0000313" key="2">
    <source>
        <dbReference type="Proteomes" id="UP000249723"/>
    </source>
</evidence>
<keyword evidence="2" id="KW-1185">Reference proteome</keyword>
<protein>
    <submittedName>
        <fullName evidence="1">BZ3500_MvSof-1268-A1-R1_Chr1-1g00973 protein</fullName>
    </submittedName>
</protein>
<dbReference type="Proteomes" id="UP000249723">
    <property type="component" value="Unassembled WGS sequence"/>
</dbReference>
<sequence>MADQVAVALCNLVQVWTESTSRRDLLCCEIPSFAHRRVHVQP</sequence>
<evidence type="ECO:0000313" key="1">
    <source>
        <dbReference type="EMBL" id="SCZ89122.1"/>
    </source>
</evidence>
<gene>
    <name evidence="1" type="ORF">BZ3500_MVSOF-1268-A1-R1_CHR1-1G00973</name>
</gene>
<accession>A0A2X0K7W9</accession>
<name>A0A2X0K7W9_9BASI</name>
<organism evidence="1 2">
    <name type="scientific">Microbotryum saponariae</name>
    <dbReference type="NCBI Taxonomy" id="289078"/>
    <lineage>
        <taxon>Eukaryota</taxon>
        <taxon>Fungi</taxon>
        <taxon>Dikarya</taxon>
        <taxon>Basidiomycota</taxon>
        <taxon>Pucciniomycotina</taxon>
        <taxon>Microbotryomycetes</taxon>
        <taxon>Microbotryales</taxon>
        <taxon>Microbotryaceae</taxon>
        <taxon>Microbotryum</taxon>
    </lineage>
</organism>
<dbReference type="AlphaFoldDB" id="A0A2X0K7W9"/>
<dbReference type="EMBL" id="FMWP01000013">
    <property type="protein sequence ID" value="SCZ89122.1"/>
    <property type="molecule type" value="Genomic_DNA"/>
</dbReference>
<proteinExistence type="predicted"/>
<reference evidence="2" key="1">
    <citation type="submission" date="2016-10" db="EMBL/GenBank/DDBJ databases">
        <authorList>
            <person name="Jeantristanb JTB J.-T."/>
            <person name="Ricardo R."/>
        </authorList>
    </citation>
    <scope>NUCLEOTIDE SEQUENCE [LARGE SCALE GENOMIC DNA]</scope>
</reference>